<dbReference type="Proteomes" id="UP000239907">
    <property type="component" value="Unassembled WGS sequence"/>
</dbReference>
<accession>A0A2S7U1A2</accession>
<dbReference type="PANTHER" id="PTHR41791">
    <property type="entry name" value="SSL7039 PROTEIN"/>
    <property type="match status" value="1"/>
</dbReference>
<dbReference type="RefSeq" id="WP_105043275.1">
    <property type="nucleotide sequence ID" value="NZ_MQWA01000001.1"/>
</dbReference>
<comment type="caution">
    <text evidence="1">The sequence shown here is derived from an EMBL/GenBank/DDBJ whole genome shotgun (WGS) entry which is preliminary data.</text>
</comment>
<proteinExistence type="predicted"/>
<dbReference type="EMBL" id="MQWA01000001">
    <property type="protein sequence ID" value="PQJ28785.1"/>
    <property type="molecule type" value="Genomic_DNA"/>
</dbReference>
<dbReference type="NCBIfam" id="TIGR02683">
    <property type="entry name" value="upstrm_HI1419"/>
    <property type="match status" value="1"/>
</dbReference>
<name>A0A2S7U1A2_9BACT</name>
<gene>
    <name evidence="1" type="ORF">BSZ32_09950</name>
</gene>
<evidence type="ECO:0000313" key="1">
    <source>
        <dbReference type="EMBL" id="PQJ28785.1"/>
    </source>
</evidence>
<organism evidence="1 2">
    <name type="scientific">Rubritalea profundi</name>
    <dbReference type="NCBI Taxonomy" id="1658618"/>
    <lineage>
        <taxon>Bacteria</taxon>
        <taxon>Pseudomonadati</taxon>
        <taxon>Verrucomicrobiota</taxon>
        <taxon>Verrucomicrobiia</taxon>
        <taxon>Verrucomicrobiales</taxon>
        <taxon>Rubritaleaceae</taxon>
        <taxon>Rubritalea</taxon>
    </lineage>
</organism>
<dbReference type="InterPro" id="IPR014056">
    <property type="entry name" value="TypeIITA-like_toxin_pred"/>
</dbReference>
<dbReference type="InterPro" id="IPR009241">
    <property type="entry name" value="HigB-like"/>
</dbReference>
<dbReference type="Pfam" id="PF05973">
    <property type="entry name" value="Gp49"/>
    <property type="match status" value="1"/>
</dbReference>
<dbReference type="PANTHER" id="PTHR41791:SF1">
    <property type="entry name" value="SSL7039 PROTEIN"/>
    <property type="match status" value="1"/>
</dbReference>
<dbReference type="AlphaFoldDB" id="A0A2S7U1A2"/>
<protein>
    <submittedName>
        <fullName evidence="1">Addiction module killer protein</fullName>
    </submittedName>
</protein>
<sequence length="106" mass="12381">MQYEIEFYVQKNGRIPFEAWLQGLDQKTHDRIMARLDRVQLGNFGDHKTVGGGVSELRFFFGSGYRVYYGIDQGKLVLLLIGGDKKSQNKDITRAQKYWNLYLKEN</sequence>
<keyword evidence="2" id="KW-1185">Reference proteome</keyword>
<dbReference type="OrthoDB" id="9800258at2"/>
<reference evidence="1 2" key="1">
    <citation type="submission" date="2016-12" db="EMBL/GenBank/DDBJ databases">
        <title>Study of bacterial adaptation to deep sea.</title>
        <authorList>
            <person name="Song J."/>
            <person name="Yoshizawa S."/>
            <person name="Kogure K."/>
        </authorList>
    </citation>
    <scope>NUCLEOTIDE SEQUENCE [LARGE SCALE GENOMIC DNA]</scope>
    <source>
        <strain evidence="1 2">SAORIC-165</strain>
    </source>
</reference>
<dbReference type="PIRSF" id="PIRSF028744">
    <property type="entry name" value="Addict_mod_HI1419"/>
    <property type="match status" value="1"/>
</dbReference>
<evidence type="ECO:0000313" key="2">
    <source>
        <dbReference type="Proteomes" id="UP000239907"/>
    </source>
</evidence>